<keyword evidence="3" id="KW-0804">Transcription</keyword>
<organism evidence="10">
    <name type="scientific">Cyprideis torosa</name>
    <dbReference type="NCBI Taxonomy" id="163714"/>
    <lineage>
        <taxon>Eukaryota</taxon>
        <taxon>Metazoa</taxon>
        <taxon>Ecdysozoa</taxon>
        <taxon>Arthropoda</taxon>
        <taxon>Crustacea</taxon>
        <taxon>Oligostraca</taxon>
        <taxon>Ostracoda</taxon>
        <taxon>Podocopa</taxon>
        <taxon>Podocopida</taxon>
        <taxon>Cytherocopina</taxon>
        <taxon>Cytheroidea</taxon>
        <taxon>Cytherideidae</taxon>
        <taxon>Cyprideis</taxon>
    </lineage>
</organism>
<name>A0A7R8WCS9_9CRUS</name>
<protein>
    <recommendedName>
        <fullName evidence="7">Probable DNA-directed RNA polymerases I, II, and III subunit RPABC3</fullName>
    </recommendedName>
    <alternativeName>
        <fullName evidence="8">RNA polymerase B subunit 8</fullName>
    </alternativeName>
</protein>
<sequence length="352" mass="39049">MVKSMGSRSCEDICRFLNLDFFQGKIGMAVLPKLNESIFSHLFDGLSLNCQRSAVFRQRAGLPCRLPIAPAALGGKTLVAETGIEDGTIWQPPSCQRPSGPASQRAKETRHEGDCRLSPSPRRRSDETVDVDITQLSAQLQLRFGTERGEEVVGWLVLAALPVLPNPYHTPIRIRSGTADTDSGAGAIGGAGAEWIAKAFLMAGVLFEDIFDVKDIDPEGKKFDRVSRLHCESESFKMDLILDVNIQLYPVELGDKFRLVIATTLREDGYPDQNDWNPVELGRENSRADAFEYVMHGKIYRMEGDDSSDSAHRLSAYVSFGGLLMRLQGDANNLHGFEIDHQVYLLMKKLAF</sequence>
<feature type="compositionally biased region" description="Basic and acidic residues" evidence="9">
    <location>
        <begin position="105"/>
        <end position="115"/>
    </location>
</feature>
<dbReference type="OrthoDB" id="10249565at2759"/>
<keyword evidence="4" id="KW-0539">Nucleus</keyword>
<dbReference type="PANTHER" id="PTHR10917:SF0">
    <property type="entry name" value="DNA-DIRECTED RNA POLYMERASES I, II, AND III SUBUNIT RPABC3"/>
    <property type="match status" value="1"/>
</dbReference>
<evidence type="ECO:0000256" key="2">
    <source>
        <dbReference type="ARBA" id="ARBA00008912"/>
    </source>
</evidence>
<dbReference type="GO" id="GO:0003899">
    <property type="term" value="F:DNA-directed RNA polymerase activity"/>
    <property type="evidence" value="ECO:0007669"/>
    <property type="project" value="InterPro"/>
</dbReference>
<dbReference type="GO" id="GO:0005665">
    <property type="term" value="C:RNA polymerase II, core complex"/>
    <property type="evidence" value="ECO:0007669"/>
    <property type="project" value="TreeGrafter"/>
</dbReference>
<evidence type="ECO:0000256" key="3">
    <source>
        <dbReference type="ARBA" id="ARBA00022478"/>
    </source>
</evidence>
<comment type="similarity">
    <text evidence="2">Belongs to the eukaryotic RPB8 RNA polymerase subunit family.</text>
</comment>
<reference evidence="10" key="1">
    <citation type="submission" date="2020-11" db="EMBL/GenBank/DDBJ databases">
        <authorList>
            <person name="Tran Van P."/>
        </authorList>
    </citation>
    <scope>NUCLEOTIDE SEQUENCE</scope>
</reference>
<dbReference type="GO" id="GO:0005666">
    <property type="term" value="C:RNA polymerase III complex"/>
    <property type="evidence" value="ECO:0007669"/>
    <property type="project" value="TreeGrafter"/>
</dbReference>
<evidence type="ECO:0000256" key="4">
    <source>
        <dbReference type="ARBA" id="ARBA00023242"/>
    </source>
</evidence>
<comment type="function">
    <text evidence="5">DNA-dependent RNA polymerase catalyzes the transcription of DNA into RNA using the four ribonucleoside triphosphates as substrates. Common component of RNA polymerases I, II and III which synthesize ribosomal RNA precursors, mRNA precursors and many functional non-coding RNAs, and small RNAs, such as 5S rRNA and tRNAs, respectively.</text>
</comment>
<evidence type="ECO:0000256" key="7">
    <source>
        <dbReference type="ARBA" id="ARBA00068269"/>
    </source>
</evidence>
<dbReference type="FunFam" id="2.40.50.140:FF:000073">
    <property type="entry name" value="DNA-directed RNA polymerases I, II, and III subunit RPABC3"/>
    <property type="match status" value="1"/>
</dbReference>
<gene>
    <name evidence="10" type="ORF">CTOB1V02_LOCUS7088</name>
</gene>
<dbReference type="SMART" id="SM00658">
    <property type="entry name" value="RPOL8c"/>
    <property type="match status" value="1"/>
</dbReference>
<comment type="subunit">
    <text evidence="6">Component of the RNA polymerase I (Pol I), RNA polymerase II (Pol II) and RNA polymerase III (Pol III) complexes consisting of at least 13, 12 and 17 subunits, respectively. Directly interacts with POLR2A.</text>
</comment>
<comment type="subcellular location">
    <subcellularLocation>
        <location evidence="1">Nucleus</location>
    </subcellularLocation>
</comment>
<dbReference type="SUPFAM" id="SSF50249">
    <property type="entry name" value="Nucleic acid-binding proteins"/>
    <property type="match status" value="1"/>
</dbReference>
<proteinExistence type="inferred from homology"/>
<evidence type="ECO:0000256" key="8">
    <source>
        <dbReference type="ARBA" id="ARBA00082147"/>
    </source>
</evidence>
<keyword evidence="3" id="KW-0240">DNA-directed RNA polymerase</keyword>
<dbReference type="EMBL" id="OB661940">
    <property type="protein sequence ID" value="CAD7229215.1"/>
    <property type="molecule type" value="Genomic_DNA"/>
</dbReference>
<dbReference type="Gene3D" id="2.40.50.140">
    <property type="entry name" value="Nucleic acid-binding proteins"/>
    <property type="match status" value="1"/>
</dbReference>
<dbReference type="PANTHER" id="PTHR10917">
    <property type="entry name" value="DNA-DIRECTED RNA POLYMERASES I, II, AND III SUBUNIT RPABC3"/>
    <property type="match status" value="1"/>
</dbReference>
<feature type="region of interest" description="Disordered" evidence="9">
    <location>
        <begin position="89"/>
        <end position="127"/>
    </location>
</feature>
<dbReference type="AlphaFoldDB" id="A0A7R8WCS9"/>
<evidence type="ECO:0000256" key="5">
    <source>
        <dbReference type="ARBA" id="ARBA00044496"/>
    </source>
</evidence>
<dbReference type="GO" id="GO:0006351">
    <property type="term" value="P:DNA-templated transcription"/>
    <property type="evidence" value="ECO:0007669"/>
    <property type="project" value="InterPro"/>
</dbReference>
<dbReference type="InterPro" id="IPR012340">
    <property type="entry name" value="NA-bd_OB-fold"/>
</dbReference>
<evidence type="ECO:0000256" key="9">
    <source>
        <dbReference type="SAM" id="MobiDB-lite"/>
    </source>
</evidence>
<dbReference type="Pfam" id="PF03870">
    <property type="entry name" value="RNA_pol_Rpb8"/>
    <property type="match status" value="1"/>
</dbReference>
<dbReference type="InterPro" id="IPR005570">
    <property type="entry name" value="RPABC3"/>
</dbReference>
<evidence type="ECO:0000256" key="1">
    <source>
        <dbReference type="ARBA" id="ARBA00004123"/>
    </source>
</evidence>
<dbReference type="GO" id="GO:0005736">
    <property type="term" value="C:RNA polymerase I complex"/>
    <property type="evidence" value="ECO:0007669"/>
    <property type="project" value="TreeGrafter"/>
</dbReference>
<evidence type="ECO:0000313" key="10">
    <source>
        <dbReference type="EMBL" id="CAD7229215.1"/>
    </source>
</evidence>
<evidence type="ECO:0000256" key="6">
    <source>
        <dbReference type="ARBA" id="ARBA00062890"/>
    </source>
</evidence>
<accession>A0A7R8WCS9</accession>